<reference evidence="1 2" key="1">
    <citation type="submission" date="2017-08" db="EMBL/GenBank/DDBJ databases">
        <title>Complete Genome Sequence of Bacillus kochii Oregon-R-modENCODE STRAIN BDGP4, isolated from Drosophila melanogaster gut.</title>
        <authorList>
            <person name="Wan K.H."/>
            <person name="Yu C."/>
            <person name="Park S."/>
            <person name="Hammonds A.S."/>
            <person name="Booth B.W."/>
            <person name="Celniker S.E."/>
        </authorList>
    </citation>
    <scope>NUCLEOTIDE SEQUENCE [LARGE SCALE GENOMIC DNA]</scope>
    <source>
        <strain evidence="1 2">BDGP4</strain>
    </source>
</reference>
<protein>
    <submittedName>
        <fullName evidence="1">Uncharacterized protein</fullName>
    </submittedName>
</protein>
<dbReference type="KEGG" id="bko:CKF48_13905"/>
<dbReference type="EMBL" id="CP022983">
    <property type="protein sequence ID" value="ASV68324.1"/>
    <property type="molecule type" value="Genomic_DNA"/>
</dbReference>
<evidence type="ECO:0000313" key="1">
    <source>
        <dbReference type="EMBL" id="ASV68324.1"/>
    </source>
</evidence>
<proteinExistence type="predicted"/>
<sequence>MFHNLYNTRITCAPPLLDASTNGGAFHCPQPTCIDMIGASGLVEMEKHKEAGAKRNCAAN</sequence>
<dbReference type="AlphaFoldDB" id="A0A248TJD4"/>
<keyword evidence="2" id="KW-1185">Reference proteome</keyword>
<accession>A0A248TJD4</accession>
<evidence type="ECO:0000313" key="2">
    <source>
        <dbReference type="Proteomes" id="UP000215137"/>
    </source>
</evidence>
<organism evidence="1 2">
    <name type="scientific">Cytobacillus kochii</name>
    <dbReference type="NCBI Taxonomy" id="859143"/>
    <lineage>
        <taxon>Bacteria</taxon>
        <taxon>Bacillati</taxon>
        <taxon>Bacillota</taxon>
        <taxon>Bacilli</taxon>
        <taxon>Bacillales</taxon>
        <taxon>Bacillaceae</taxon>
        <taxon>Cytobacillus</taxon>
    </lineage>
</organism>
<dbReference type="Proteomes" id="UP000215137">
    <property type="component" value="Chromosome"/>
</dbReference>
<name>A0A248TJD4_9BACI</name>
<gene>
    <name evidence="1" type="ORF">CKF48_13905</name>
</gene>